<feature type="domain" description="Purple acid phosphatase Fn3-like" evidence="1">
    <location>
        <begin position="3"/>
        <end position="68"/>
    </location>
</feature>
<dbReference type="Gramene" id="RZC84968">
    <property type="protein sequence ID" value="RZC84968"/>
    <property type="gene ID" value="C5167_047753"/>
</dbReference>
<reference evidence="2 3" key="1">
    <citation type="journal article" date="2018" name="Science">
        <title>The opium poppy genome and morphinan production.</title>
        <authorList>
            <person name="Guo L."/>
            <person name="Winzer T."/>
            <person name="Yang X."/>
            <person name="Li Y."/>
            <person name="Ning Z."/>
            <person name="He Z."/>
            <person name="Teodor R."/>
            <person name="Lu Y."/>
            <person name="Bowser T.A."/>
            <person name="Graham I.A."/>
            <person name="Ye K."/>
        </authorList>
    </citation>
    <scope>NUCLEOTIDE SEQUENCE [LARGE SCALE GENOMIC DNA]</scope>
    <source>
        <strain evidence="3">cv. HN1</strain>
        <tissue evidence="2">Leaves</tissue>
    </source>
</reference>
<gene>
    <name evidence="2" type="ORF">C5167_047753</name>
</gene>
<dbReference type="Proteomes" id="UP000316621">
    <property type="component" value="Chromosome 11"/>
</dbReference>
<evidence type="ECO:0000259" key="1">
    <source>
        <dbReference type="Pfam" id="PF17808"/>
    </source>
</evidence>
<dbReference type="EMBL" id="CM010725">
    <property type="protein sequence ID" value="RZC84968.1"/>
    <property type="molecule type" value="Genomic_DNA"/>
</dbReference>
<protein>
    <recommendedName>
        <fullName evidence="1">Purple acid phosphatase Fn3-like domain-containing protein</fullName>
    </recommendedName>
</protein>
<dbReference type="Pfam" id="PF17808">
    <property type="entry name" value="fn3_PAP"/>
    <property type="match status" value="1"/>
</dbReference>
<name>A0A4Y7LKF0_PAPSO</name>
<proteinExistence type="predicted"/>
<sequence length="93" mass="10146">MVNPPLLCTSPIKYQFANHSSPDYKKNGSGKLKLRLINQRGDFSFALFSGGIAKPKLIAVSNTVQFQNPNAPVYPRLAQGKAWSEVGSLNSHS</sequence>
<accession>A0A4Y7LKF0</accession>
<keyword evidence="3" id="KW-1185">Reference proteome</keyword>
<dbReference type="STRING" id="3469.A0A4Y7LKF0"/>
<organism evidence="2 3">
    <name type="scientific">Papaver somniferum</name>
    <name type="common">Opium poppy</name>
    <dbReference type="NCBI Taxonomy" id="3469"/>
    <lineage>
        <taxon>Eukaryota</taxon>
        <taxon>Viridiplantae</taxon>
        <taxon>Streptophyta</taxon>
        <taxon>Embryophyta</taxon>
        <taxon>Tracheophyta</taxon>
        <taxon>Spermatophyta</taxon>
        <taxon>Magnoliopsida</taxon>
        <taxon>Ranunculales</taxon>
        <taxon>Papaveraceae</taxon>
        <taxon>Papaveroideae</taxon>
        <taxon>Papaver</taxon>
    </lineage>
</organism>
<evidence type="ECO:0000313" key="3">
    <source>
        <dbReference type="Proteomes" id="UP000316621"/>
    </source>
</evidence>
<dbReference type="AlphaFoldDB" id="A0A4Y7LKF0"/>
<dbReference type="InterPro" id="IPR040974">
    <property type="entry name" value="Fn3_PAP"/>
</dbReference>
<dbReference type="PANTHER" id="PTHR45778:SF16">
    <property type="entry name" value="INACTIVE PURPLE ACID PHOSPHATASE 1-RELATED"/>
    <property type="match status" value="1"/>
</dbReference>
<evidence type="ECO:0000313" key="2">
    <source>
        <dbReference type="EMBL" id="RZC84968.1"/>
    </source>
</evidence>
<dbReference type="PANTHER" id="PTHR45778">
    <property type="entry name" value="PURPLE ACID PHOSPHATASE-RELATED"/>
    <property type="match status" value="1"/>
</dbReference>